<dbReference type="EMBL" id="FNLN01000013">
    <property type="protein sequence ID" value="SDT95599.1"/>
    <property type="molecule type" value="Genomic_DNA"/>
</dbReference>
<keyword evidence="2" id="KW-0808">Transferase</keyword>
<dbReference type="InterPro" id="IPR027417">
    <property type="entry name" value="P-loop_NTPase"/>
</dbReference>
<dbReference type="InterPro" id="IPR024628">
    <property type="entry name" value="Sulfotransferase_Stf0_dom"/>
</dbReference>
<evidence type="ECO:0000313" key="3">
    <source>
        <dbReference type="Proteomes" id="UP000182882"/>
    </source>
</evidence>
<dbReference type="GO" id="GO:0016740">
    <property type="term" value="F:transferase activity"/>
    <property type="evidence" value="ECO:0007669"/>
    <property type="project" value="UniProtKB-KW"/>
</dbReference>
<dbReference type="AlphaFoldDB" id="A0A1H2EKQ7"/>
<sequence>MLPFLQSLYHAIRSTLEQPFPIEYTPCHHEIETLEYFNQSDKVLFRDLSIKINTQKQVILCFTNRCGSNWLAELLYATELMGLADEFFNTERIQADCAECGLNSLDDFVRHLPGNHSTLNKIFATKLSWDQLYFLSRTKVIPWIIPNPQFIYIVRDDVAAQALSFLVAQQTGQWKSNWNSGLNGKIELADISNEQIITAISEILFAQSRFELYFEMLKLNPCRIHYEDLLAKPEFIIEKILKYLKIPAPKKMEINSAKLQLEKQRDEQSEKRLARFHRETEDRYNFLRMGSIAGSVHESVR</sequence>
<dbReference type="SUPFAM" id="SSF52540">
    <property type="entry name" value="P-loop containing nucleoside triphosphate hydrolases"/>
    <property type="match status" value="1"/>
</dbReference>
<keyword evidence="3" id="KW-1185">Reference proteome</keyword>
<protein>
    <submittedName>
        <fullName evidence="2">LPS sulfotransferase NodH</fullName>
    </submittedName>
</protein>
<accession>A0A1H2EKQ7</accession>
<feature type="domain" description="Sulphotransferase Stf0" evidence="1">
    <location>
        <begin position="59"/>
        <end position="279"/>
    </location>
</feature>
<reference evidence="3" key="1">
    <citation type="submission" date="2016-10" db="EMBL/GenBank/DDBJ databases">
        <authorList>
            <person name="Varghese N."/>
            <person name="Submissions S."/>
        </authorList>
    </citation>
    <scope>NUCLEOTIDE SEQUENCE [LARGE SCALE GENOMIC DNA]</scope>
    <source>
        <strain evidence="3">Nm10</strain>
    </source>
</reference>
<dbReference type="RefSeq" id="WP_074701695.1">
    <property type="nucleotide sequence ID" value="NZ_FNLN01000013.1"/>
</dbReference>
<dbReference type="Proteomes" id="UP000182882">
    <property type="component" value="Unassembled WGS sequence"/>
</dbReference>
<evidence type="ECO:0000259" key="1">
    <source>
        <dbReference type="Pfam" id="PF09037"/>
    </source>
</evidence>
<dbReference type="Gene3D" id="3.40.50.300">
    <property type="entry name" value="P-loop containing nucleotide triphosphate hydrolases"/>
    <property type="match status" value="1"/>
</dbReference>
<evidence type="ECO:0000313" key="2">
    <source>
        <dbReference type="EMBL" id="SDT95599.1"/>
    </source>
</evidence>
<gene>
    <name evidence="2" type="ORF">SAMN05216406_11359</name>
</gene>
<organism evidence="2 3">
    <name type="scientific">Nitrosomonas ureae</name>
    <dbReference type="NCBI Taxonomy" id="44577"/>
    <lineage>
        <taxon>Bacteria</taxon>
        <taxon>Pseudomonadati</taxon>
        <taxon>Pseudomonadota</taxon>
        <taxon>Betaproteobacteria</taxon>
        <taxon>Nitrosomonadales</taxon>
        <taxon>Nitrosomonadaceae</taxon>
        <taxon>Nitrosomonas</taxon>
    </lineage>
</organism>
<name>A0A1H2EKQ7_9PROT</name>
<dbReference type="Pfam" id="PF09037">
    <property type="entry name" value="Sulphotransf"/>
    <property type="match status" value="1"/>
</dbReference>
<proteinExistence type="predicted"/>